<comment type="caution">
    <text evidence="1">The sequence shown here is derived from an EMBL/GenBank/DDBJ whole genome shotgun (WGS) entry which is preliminary data.</text>
</comment>
<sequence length="155" mass="16907">GIAEIIDGNLIENIPPTDQDAASDWDYEVDIGDDPTISVPTTREEMLQKNVLDTTRIKSKSQIAQMLEVVKKIGRSMESKSVTGETVVAQSFNGAAMLVAKLTEQTLKNGMTVQVKKDSSEVVLPKLFCPSSGLEYKGCNQTFSITAVEWPGMTH</sequence>
<evidence type="ECO:0000313" key="1">
    <source>
        <dbReference type="EMBL" id="CAL4231574.1"/>
    </source>
</evidence>
<feature type="non-terminal residue" evidence="1">
    <location>
        <position position="1"/>
    </location>
</feature>
<gene>
    <name evidence="1" type="ORF">MNOR_LOCUS39809</name>
</gene>
<proteinExistence type="predicted"/>
<feature type="non-terminal residue" evidence="1">
    <location>
        <position position="155"/>
    </location>
</feature>
<protein>
    <submittedName>
        <fullName evidence="1">Uncharacterized protein</fullName>
    </submittedName>
</protein>
<organism evidence="1 2">
    <name type="scientific">Meganyctiphanes norvegica</name>
    <name type="common">Northern krill</name>
    <name type="synonym">Thysanopoda norvegica</name>
    <dbReference type="NCBI Taxonomy" id="48144"/>
    <lineage>
        <taxon>Eukaryota</taxon>
        <taxon>Metazoa</taxon>
        <taxon>Ecdysozoa</taxon>
        <taxon>Arthropoda</taxon>
        <taxon>Crustacea</taxon>
        <taxon>Multicrustacea</taxon>
        <taxon>Malacostraca</taxon>
        <taxon>Eumalacostraca</taxon>
        <taxon>Eucarida</taxon>
        <taxon>Euphausiacea</taxon>
        <taxon>Euphausiidae</taxon>
        <taxon>Meganyctiphanes</taxon>
    </lineage>
</organism>
<name>A0AAV2SSJ3_MEGNR</name>
<dbReference type="AlphaFoldDB" id="A0AAV2SSJ3"/>
<dbReference type="EMBL" id="CAXKWB010109348">
    <property type="protein sequence ID" value="CAL4231574.1"/>
    <property type="molecule type" value="Genomic_DNA"/>
</dbReference>
<dbReference type="Proteomes" id="UP001497623">
    <property type="component" value="Unassembled WGS sequence"/>
</dbReference>
<evidence type="ECO:0000313" key="2">
    <source>
        <dbReference type="Proteomes" id="UP001497623"/>
    </source>
</evidence>
<keyword evidence="2" id="KW-1185">Reference proteome</keyword>
<accession>A0AAV2SSJ3</accession>
<reference evidence="1 2" key="1">
    <citation type="submission" date="2024-05" db="EMBL/GenBank/DDBJ databases">
        <authorList>
            <person name="Wallberg A."/>
        </authorList>
    </citation>
    <scope>NUCLEOTIDE SEQUENCE [LARGE SCALE GENOMIC DNA]</scope>
</reference>